<comment type="caution">
    <text evidence="1">The sequence shown here is derived from an EMBL/GenBank/DDBJ whole genome shotgun (WGS) entry which is preliminary data.</text>
</comment>
<keyword evidence="2" id="KW-1185">Reference proteome</keyword>
<dbReference type="RefSeq" id="WP_187018278.1">
    <property type="nucleotide sequence ID" value="NZ_JACRUK010000018.1"/>
</dbReference>
<dbReference type="EMBL" id="JACRUL010000018">
    <property type="protein sequence ID" value="MBC5844614.1"/>
    <property type="molecule type" value="Genomic_DNA"/>
</dbReference>
<reference evidence="1 2" key="1">
    <citation type="submission" date="2020-08" db="EMBL/GenBank/DDBJ databases">
        <title>Description of novel Flavobacterium F-392 isolate.</title>
        <authorList>
            <person name="Saticioglu I.B."/>
            <person name="Duman M."/>
            <person name="Altun S."/>
        </authorList>
    </citation>
    <scope>NUCLEOTIDE SEQUENCE [LARGE SCALE GENOMIC DNA]</scope>
    <source>
        <strain evidence="1 2">F-392</strain>
    </source>
</reference>
<proteinExistence type="predicted"/>
<sequence length="265" mass="30973">MNSTSRIKSILQSGSLDSTLTGFLNFDLRSLDIQKISDFELPTNIRLGHLVEKVVSKLIQESINFRIIYENVQIIENQKTIGEIDFIIENTASKQQIHLELAYKFYLFDPSISSEPILNWIGPNRNDSLNEKLYKLKTKQFPLLFHPCAVSQLENIDVSTITQKLCLLVSLFIPYNLKTELDPKYLPAIKGFYINLKTFIELHNPDNLYYLPTKKDWGIHPATNETWQELNTIENVLKLNRLEKQSPLCWQKQGNYYTELFIVWW</sequence>
<dbReference type="AlphaFoldDB" id="A0A923MZN3"/>
<name>A0A923MZN3_9FLAO</name>
<dbReference type="Proteomes" id="UP000641454">
    <property type="component" value="Unassembled WGS sequence"/>
</dbReference>
<protein>
    <submittedName>
        <fullName evidence="1">DUF1853 family protein</fullName>
    </submittedName>
</protein>
<accession>A0A923MZN3</accession>
<evidence type="ECO:0000313" key="1">
    <source>
        <dbReference type="EMBL" id="MBC5844614.1"/>
    </source>
</evidence>
<organism evidence="1 2">
    <name type="scientific">Flavobacterium muglaense</name>
    <dbReference type="NCBI Taxonomy" id="2764716"/>
    <lineage>
        <taxon>Bacteria</taxon>
        <taxon>Pseudomonadati</taxon>
        <taxon>Bacteroidota</taxon>
        <taxon>Flavobacteriia</taxon>
        <taxon>Flavobacteriales</taxon>
        <taxon>Flavobacteriaceae</taxon>
        <taxon>Flavobacterium</taxon>
    </lineage>
</organism>
<dbReference type="Pfam" id="PF08907">
    <property type="entry name" value="DUF1853"/>
    <property type="match status" value="1"/>
</dbReference>
<gene>
    <name evidence="1" type="ORF">H8R25_09215</name>
</gene>
<dbReference type="InterPro" id="IPR015003">
    <property type="entry name" value="DUF1853"/>
</dbReference>
<evidence type="ECO:0000313" key="2">
    <source>
        <dbReference type="Proteomes" id="UP000641454"/>
    </source>
</evidence>